<gene>
    <name evidence="1" type="ORF">METZ01_LOCUS407310</name>
</gene>
<feature type="non-terminal residue" evidence="1">
    <location>
        <position position="225"/>
    </location>
</feature>
<accession>A0A382W6I7</accession>
<dbReference type="AlphaFoldDB" id="A0A382W6I7"/>
<organism evidence="1">
    <name type="scientific">marine metagenome</name>
    <dbReference type="NCBI Taxonomy" id="408172"/>
    <lineage>
        <taxon>unclassified sequences</taxon>
        <taxon>metagenomes</taxon>
        <taxon>ecological metagenomes</taxon>
    </lineage>
</organism>
<evidence type="ECO:0000313" key="1">
    <source>
        <dbReference type="EMBL" id="SVD54456.1"/>
    </source>
</evidence>
<protein>
    <submittedName>
        <fullName evidence="1">Uncharacterized protein</fullName>
    </submittedName>
</protein>
<dbReference type="EMBL" id="UINC01157458">
    <property type="protein sequence ID" value="SVD54456.1"/>
    <property type="molecule type" value="Genomic_DNA"/>
</dbReference>
<reference evidence="1" key="1">
    <citation type="submission" date="2018-05" db="EMBL/GenBank/DDBJ databases">
        <authorList>
            <person name="Lanie J.A."/>
            <person name="Ng W.-L."/>
            <person name="Kazmierczak K.M."/>
            <person name="Andrzejewski T.M."/>
            <person name="Davidsen T.M."/>
            <person name="Wayne K.J."/>
            <person name="Tettelin H."/>
            <person name="Glass J.I."/>
            <person name="Rusch D."/>
            <person name="Podicherti R."/>
            <person name="Tsui H.-C.T."/>
            <person name="Winkler M.E."/>
        </authorList>
    </citation>
    <scope>NUCLEOTIDE SEQUENCE</scope>
</reference>
<sequence>MGSKSATKKELIDRGVPSTHARALASDRTTDQVKELSVEQITEILGVKTGVADKLWSMIHGRPHPVAVRTRFIPALDKILRAVNEEVLNATNDTRTIDLMPLMAKHTDAPISSFSGSYESNGEACLDALNLLAMECNLGPGAAASLVFHIIDGTTMVITDIDFHRTCLATAAREMEDAGYLSGDEAELLADHSQMLPAKDSPIQRGDKVVHSCQGLNPRKSYAFR</sequence>
<name>A0A382W6I7_9ZZZZ</name>
<proteinExistence type="predicted"/>